<gene>
    <name evidence="2" type="ORF">PIB30_045145</name>
</gene>
<protein>
    <submittedName>
        <fullName evidence="2">Uncharacterized protein</fullName>
    </submittedName>
</protein>
<dbReference type="Proteomes" id="UP001341840">
    <property type="component" value="Unassembled WGS sequence"/>
</dbReference>
<organism evidence="2 3">
    <name type="scientific">Stylosanthes scabra</name>
    <dbReference type="NCBI Taxonomy" id="79078"/>
    <lineage>
        <taxon>Eukaryota</taxon>
        <taxon>Viridiplantae</taxon>
        <taxon>Streptophyta</taxon>
        <taxon>Embryophyta</taxon>
        <taxon>Tracheophyta</taxon>
        <taxon>Spermatophyta</taxon>
        <taxon>Magnoliopsida</taxon>
        <taxon>eudicotyledons</taxon>
        <taxon>Gunneridae</taxon>
        <taxon>Pentapetalae</taxon>
        <taxon>rosids</taxon>
        <taxon>fabids</taxon>
        <taxon>Fabales</taxon>
        <taxon>Fabaceae</taxon>
        <taxon>Papilionoideae</taxon>
        <taxon>50 kb inversion clade</taxon>
        <taxon>dalbergioids sensu lato</taxon>
        <taxon>Dalbergieae</taxon>
        <taxon>Pterocarpus clade</taxon>
        <taxon>Stylosanthes</taxon>
    </lineage>
</organism>
<evidence type="ECO:0000313" key="3">
    <source>
        <dbReference type="Proteomes" id="UP001341840"/>
    </source>
</evidence>
<accession>A0ABU6UET4</accession>
<keyword evidence="3" id="KW-1185">Reference proteome</keyword>
<dbReference type="EMBL" id="JASCZI010121102">
    <property type="protein sequence ID" value="MED6159751.1"/>
    <property type="molecule type" value="Genomic_DNA"/>
</dbReference>
<feature type="compositionally biased region" description="Polar residues" evidence="1">
    <location>
        <begin position="130"/>
        <end position="148"/>
    </location>
</feature>
<sequence>MPDAIVVSSLVVEWHLLRLLLLLHLHRATMSHLPRRTIWQRSWWEILMSLMWLSECFIELPRPIILTLHMDLSASTDSASSSHHSSDSSSGSVSLGYGSASRGSASVGASDDDLVNRYFAGTFPPPYDGSSENQTGPAGRTGSTGNRLWSRSESALENAYLKIGFEPVNRPVGPNRNPAGFHSSEKIFLKSETWVSNPCPLRRVETCLPSGYTSF</sequence>
<proteinExistence type="predicted"/>
<reference evidence="2 3" key="1">
    <citation type="journal article" date="2023" name="Plants (Basel)">
        <title>Bridging the Gap: Combining Genomics and Transcriptomics Approaches to Understand Stylosanthes scabra, an Orphan Legume from the Brazilian Caatinga.</title>
        <authorList>
            <person name="Ferreira-Neto J.R.C."/>
            <person name="da Silva M.D."/>
            <person name="Binneck E."/>
            <person name="de Melo N.F."/>
            <person name="da Silva R.H."/>
            <person name="de Melo A.L.T.M."/>
            <person name="Pandolfi V."/>
            <person name="Bustamante F.O."/>
            <person name="Brasileiro-Vidal A.C."/>
            <person name="Benko-Iseppon A.M."/>
        </authorList>
    </citation>
    <scope>NUCLEOTIDE SEQUENCE [LARGE SCALE GENOMIC DNA]</scope>
    <source>
        <tissue evidence="2">Leaves</tissue>
    </source>
</reference>
<comment type="caution">
    <text evidence="2">The sequence shown here is derived from an EMBL/GenBank/DDBJ whole genome shotgun (WGS) entry which is preliminary data.</text>
</comment>
<feature type="region of interest" description="Disordered" evidence="1">
    <location>
        <begin position="125"/>
        <end position="148"/>
    </location>
</feature>
<name>A0ABU6UET4_9FABA</name>
<evidence type="ECO:0000313" key="2">
    <source>
        <dbReference type="EMBL" id="MED6159751.1"/>
    </source>
</evidence>
<evidence type="ECO:0000256" key="1">
    <source>
        <dbReference type="SAM" id="MobiDB-lite"/>
    </source>
</evidence>